<reference evidence="1 2" key="1">
    <citation type="journal article" date="2015" name="Nature">
        <title>rRNA introns, odd ribosomes, and small enigmatic genomes across a large radiation of phyla.</title>
        <authorList>
            <person name="Brown C.T."/>
            <person name="Hug L.A."/>
            <person name="Thomas B.C."/>
            <person name="Sharon I."/>
            <person name="Castelle C.J."/>
            <person name="Singh A."/>
            <person name="Wilkins M.J."/>
            <person name="Williams K.H."/>
            <person name="Banfield J.F."/>
        </authorList>
    </citation>
    <scope>NUCLEOTIDE SEQUENCE [LARGE SCALE GENOMIC DNA]</scope>
</reference>
<organism evidence="1 2">
    <name type="scientific">Candidatus Wolfebacteria bacterium GW2011_GWC1_37_10</name>
    <dbReference type="NCBI Taxonomy" id="1619010"/>
    <lineage>
        <taxon>Bacteria</taxon>
        <taxon>Candidatus Wolfeibacteriota</taxon>
    </lineage>
</organism>
<name>A0A0G0FV99_9BACT</name>
<comment type="caution">
    <text evidence="1">The sequence shown here is derived from an EMBL/GenBank/DDBJ whole genome shotgun (WGS) entry which is preliminary data.</text>
</comment>
<accession>A0A0G0FV99</accession>
<gene>
    <name evidence="1" type="ORF">US36_C0013G0006</name>
</gene>
<proteinExistence type="predicted"/>
<evidence type="ECO:0000313" key="1">
    <source>
        <dbReference type="EMBL" id="KKQ21792.1"/>
    </source>
</evidence>
<dbReference type="AlphaFoldDB" id="A0A0G0FV99"/>
<dbReference type="EMBL" id="LBSR01000013">
    <property type="protein sequence ID" value="KKQ21792.1"/>
    <property type="molecule type" value="Genomic_DNA"/>
</dbReference>
<evidence type="ECO:0000313" key="2">
    <source>
        <dbReference type="Proteomes" id="UP000034044"/>
    </source>
</evidence>
<sequence length="152" mass="17092">MAAMAMARVCGFCFLTLGSQERGISAGDSVFHKGCFEEMSLVEKIKERVLEIIPLLWQKGMNLLAIEEVKRIFDARKIIAIKREIKVVFDKIKNNLEKLAEKNFAEIFKPLAIKVEEMAKMLGLLSPFIPHASNPPPPRFIKVRAIAGAHSE</sequence>
<dbReference type="Proteomes" id="UP000034044">
    <property type="component" value="Unassembled WGS sequence"/>
</dbReference>
<protein>
    <submittedName>
        <fullName evidence="1">Uncharacterized protein</fullName>
    </submittedName>
</protein>